<proteinExistence type="predicted"/>
<keyword evidence="2" id="KW-0472">Membrane</keyword>
<name>A0A369L832_9ACTN</name>
<dbReference type="OrthoDB" id="3199554at2"/>
<evidence type="ECO:0000256" key="1">
    <source>
        <dbReference type="SAM" id="MobiDB-lite"/>
    </source>
</evidence>
<keyword evidence="2" id="KW-0812">Transmembrane</keyword>
<evidence type="ECO:0008006" key="5">
    <source>
        <dbReference type="Google" id="ProtNLM"/>
    </source>
</evidence>
<evidence type="ECO:0000256" key="2">
    <source>
        <dbReference type="SAM" id="Phobius"/>
    </source>
</evidence>
<dbReference type="Proteomes" id="UP000253792">
    <property type="component" value="Unassembled WGS sequence"/>
</dbReference>
<feature type="region of interest" description="Disordered" evidence="1">
    <location>
        <begin position="66"/>
        <end position="86"/>
    </location>
</feature>
<dbReference type="EMBL" id="PPTP01000007">
    <property type="protein sequence ID" value="RDB54847.1"/>
    <property type="molecule type" value="Genomic_DNA"/>
</dbReference>
<gene>
    <name evidence="3" type="ORF">C1880_08355</name>
</gene>
<dbReference type="AlphaFoldDB" id="A0A369L832"/>
<keyword evidence="4" id="KW-1185">Reference proteome</keyword>
<evidence type="ECO:0000313" key="3">
    <source>
        <dbReference type="EMBL" id="RDB54847.1"/>
    </source>
</evidence>
<accession>A0A369L832</accession>
<dbReference type="NCBIfam" id="TIGR04088">
    <property type="entry name" value="cognate_SipW"/>
    <property type="match status" value="1"/>
</dbReference>
<dbReference type="InterPro" id="IPR023833">
    <property type="entry name" value="Signal_pept_SipW-depend-type"/>
</dbReference>
<comment type="caution">
    <text evidence="3">The sequence shown here is derived from an EMBL/GenBank/DDBJ whole genome shotgun (WGS) entry which is preliminary data.</text>
</comment>
<sequence length="270" mass="29369">MNAAAKECRRRDVERIRNMEKTNNKKRYGVLAVVLVALLAAGVGTWAWLSAQEKLDNVFTVGSIDAPENKPSPVDPEQPGTDNNDSHARLFETKWIENSKMVPGATVDKNPNVGIKAGSDDAYVFIYVKNAIVKSGTSLDKTPYFTIKNTNWKPVEGEFTTNQSDNSGTQYVSGLFMYSKNSAGATLPAKLEANKAQQDVYTDELFTAVTIPSDMNSTDVVETTVDPKQAPTMTVSAYIFGAGQNGTEQGENADAQNALNQAKDWAKTQA</sequence>
<organism evidence="3 4">
    <name type="scientific">Senegalimassilia anaerobia</name>
    <dbReference type="NCBI Taxonomy" id="1473216"/>
    <lineage>
        <taxon>Bacteria</taxon>
        <taxon>Bacillati</taxon>
        <taxon>Actinomycetota</taxon>
        <taxon>Coriobacteriia</taxon>
        <taxon>Coriobacteriales</taxon>
        <taxon>Coriobacteriaceae</taxon>
        <taxon>Senegalimassilia</taxon>
    </lineage>
</organism>
<evidence type="ECO:0000313" key="4">
    <source>
        <dbReference type="Proteomes" id="UP000253792"/>
    </source>
</evidence>
<reference evidence="3 4" key="1">
    <citation type="journal article" date="2018" name="Elife">
        <title>Discovery and characterization of a prevalent human gut bacterial enzyme sufficient for the inactivation of a family of plant toxins.</title>
        <authorList>
            <person name="Koppel N."/>
            <person name="Bisanz J.E."/>
            <person name="Pandelia M.E."/>
            <person name="Turnbaugh P.J."/>
            <person name="Balskus E.P."/>
        </authorList>
    </citation>
    <scope>NUCLEOTIDE SEQUENCE [LARGE SCALE GENOMIC DNA]</scope>
    <source>
        <strain evidence="4">anaerobia AP69FAA</strain>
    </source>
</reference>
<protein>
    <recommendedName>
        <fullName evidence="5">Camelysin metallo-endopeptidase</fullName>
    </recommendedName>
</protein>
<keyword evidence="2" id="KW-1133">Transmembrane helix</keyword>
<feature type="transmembrane region" description="Helical" evidence="2">
    <location>
        <begin position="28"/>
        <end position="49"/>
    </location>
</feature>